<reference evidence="1" key="2">
    <citation type="journal article" date="2015" name="Fish Shellfish Immunol.">
        <title>Early steps in the European eel (Anguilla anguilla)-Vibrio vulnificus interaction in the gills: Role of the RtxA13 toxin.</title>
        <authorList>
            <person name="Callol A."/>
            <person name="Pajuelo D."/>
            <person name="Ebbesson L."/>
            <person name="Teles M."/>
            <person name="MacKenzie S."/>
            <person name="Amaro C."/>
        </authorList>
    </citation>
    <scope>NUCLEOTIDE SEQUENCE</scope>
</reference>
<reference evidence="1" key="1">
    <citation type="submission" date="2014-11" db="EMBL/GenBank/DDBJ databases">
        <authorList>
            <person name="Amaro Gonzalez C."/>
        </authorList>
    </citation>
    <scope>NUCLEOTIDE SEQUENCE</scope>
</reference>
<sequence length="22" mass="2547">MQDQDQQFPSITLQLLPSPFNV</sequence>
<protein>
    <submittedName>
        <fullName evidence="1">Uncharacterized protein</fullName>
    </submittedName>
</protein>
<dbReference type="EMBL" id="GBXM01086475">
    <property type="protein sequence ID" value="JAH22102.1"/>
    <property type="molecule type" value="Transcribed_RNA"/>
</dbReference>
<evidence type="ECO:0000313" key="1">
    <source>
        <dbReference type="EMBL" id="JAH22102.1"/>
    </source>
</evidence>
<proteinExistence type="predicted"/>
<accession>A0A0E9R026</accession>
<organism evidence="1">
    <name type="scientific">Anguilla anguilla</name>
    <name type="common">European freshwater eel</name>
    <name type="synonym">Muraena anguilla</name>
    <dbReference type="NCBI Taxonomy" id="7936"/>
    <lineage>
        <taxon>Eukaryota</taxon>
        <taxon>Metazoa</taxon>
        <taxon>Chordata</taxon>
        <taxon>Craniata</taxon>
        <taxon>Vertebrata</taxon>
        <taxon>Euteleostomi</taxon>
        <taxon>Actinopterygii</taxon>
        <taxon>Neopterygii</taxon>
        <taxon>Teleostei</taxon>
        <taxon>Anguilliformes</taxon>
        <taxon>Anguillidae</taxon>
        <taxon>Anguilla</taxon>
    </lineage>
</organism>
<dbReference type="AlphaFoldDB" id="A0A0E9R026"/>
<name>A0A0E9R026_ANGAN</name>